<evidence type="ECO:0000256" key="4">
    <source>
        <dbReference type="ARBA" id="ARBA00023033"/>
    </source>
</evidence>
<dbReference type="SUPFAM" id="SSF51905">
    <property type="entry name" value="FAD/NAD(P)-binding domain"/>
    <property type="match status" value="1"/>
</dbReference>
<organism evidence="6 7">
    <name type="scientific">Amycolatopsis antarctica</name>
    <dbReference type="NCBI Taxonomy" id="1854586"/>
    <lineage>
        <taxon>Bacteria</taxon>
        <taxon>Bacillati</taxon>
        <taxon>Actinomycetota</taxon>
        <taxon>Actinomycetes</taxon>
        <taxon>Pseudonocardiales</taxon>
        <taxon>Pseudonocardiaceae</taxon>
        <taxon>Amycolatopsis</taxon>
    </lineage>
</organism>
<dbReference type="PANTHER" id="PTHR47178">
    <property type="entry name" value="MONOOXYGENASE, FAD-BINDING"/>
    <property type="match status" value="1"/>
</dbReference>
<dbReference type="EMBL" id="NKYE01000014">
    <property type="protein sequence ID" value="OZM71338.1"/>
    <property type="molecule type" value="Genomic_DNA"/>
</dbReference>
<evidence type="ECO:0000313" key="7">
    <source>
        <dbReference type="Proteomes" id="UP000242444"/>
    </source>
</evidence>
<evidence type="ECO:0000256" key="3">
    <source>
        <dbReference type="ARBA" id="ARBA00023002"/>
    </source>
</evidence>
<keyword evidence="4 6" id="KW-0503">Monooxygenase</keyword>
<dbReference type="PRINTS" id="PR00420">
    <property type="entry name" value="RNGMNOXGNASE"/>
</dbReference>
<dbReference type="OrthoDB" id="3322136at2"/>
<dbReference type="Gene3D" id="3.50.50.60">
    <property type="entry name" value="FAD/NAD(P)-binding domain"/>
    <property type="match status" value="1"/>
</dbReference>
<dbReference type="InParanoid" id="A0A263CZN0"/>
<dbReference type="Pfam" id="PF01494">
    <property type="entry name" value="FAD_binding_3"/>
    <property type="match status" value="1"/>
</dbReference>
<keyword evidence="3" id="KW-0560">Oxidoreductase</keyword>
<dbReference type="InterPro" id="IPR002938">
    <property type="entry name" value="FAD-bd"/>
</dbReference>
<reference evidence="6 7" key="1">
    <citation type="submission" date="2017-07" db="EMBL/GenBank/DDBJ databases">
        <title>Amycolatopsis antarcticus sp. nov., isolated from the surface of an Antarcticus brown macroalga.</title>
        <authorList>
            <person name="Wang J."/>
            <person name="Leiva S."/>
            <person name="Huang J."/>
            <person name="Huang Y."/>
        </authorList>
    </citation>
    <scope>NUCLEOTIDE SEQUENCE [LARGE SCALE GENOMIC DNA]</scope>
    <source>
        <strain evidence="6 7">AU-G6</strain>
    </source>
</reference>
<dbReference type="GO" id="GO:0071949">
    <property type="term" value="F:FAD binding"/>
    <property type="evidence" value="ECO:0007669"/>
    <property type="project" value="InterPro"/>
</dbReference>
<dbReference type="InterPro" id="IPR036188">
    <property type="entry name" value="FAD/NAD-bd_sf"/>
</dbReference>
<dbReference type="PANTHER" id="PTHR47178:SF5">
    <property type="entry name" value="FAD-BINDING DOMAIN-CONTAINING PROTEIN"/>
    <property type="match status" value="1"/>
</dbReference>
<evidence type="ECO:0000256" key="1">
    <source>
        <dbReference type="ARBA" id="ARBA00022630"/>
    </source>
</evidence>
<sequence length="440" mass="47148">MMNAPKVVVIGGGIGGLCLAQGLHAEGVPVEVFERDEHPASCWEGYRIHIDPAGARSLRACLPARLWDTFVATSAPGGDFGFLTERLAELLVVEEAISHPGGEHPVESHYAVDRRALRRLLLSGIEDLVHFGAEFRSYTDAGDGRVTAEFTDGRRVTAEVLVGADGPGSRVRKQYLPQAAPRPAGVAGIAHKLFLTEQTLAWMPERLGHGMNLVSGSDGVSLFTSAYRPPAGARDRLAALGGAVPDDLDQPYVLCALVTRADRLPAGLRELDDAGLRDLADELVAGWHPDLRRVLAESDPSCRSAQTFSVAPEIAPWPSSRVTVLGDAIHAVPATGGLGGNTALRDARRLTMALSGVARGDSEPVPAIAAYEADLRDHGYAAIRDALEIRDQMLAHGVVSTAVSRAWFRLCRRSATLRRRSFGDRPDAVSAPRAWEHTLT</sequence>
<dbReference type="GO" id="GO:0004497">
    <property type="term" value="F:monooxygenase activity"/>
    <property type="evidence" value="ECO:0007669"/>
    <property type="project" value="UniProtKB-KW"/>
</dbReference>
<evidence type="ECO:0000259" key="5">
    <source>
        <dbReference type="Pfam" id="PF01494"/>
    </source>
</evidence>
<evidence type="ECO:0000313" key="6">
    <source>
        <dbReference type="EMBL" id="OZM71338.1"/>
    </source>
</evidence>
<name>A0A263CZN0_9PSEU</name>
<proteinExistence type="predicted"/>
<protein>
    <submittedName>
        <fullName evidence="6">FAD-depending monooxygenase</fullName>
    </submittedName>
</protein>
<evidence type="ECO:0000256" key="2">
    <source>
        <dbReference type="ARBA" id="ARBA00022827"/>
    </source>
</evidence>
<keyword evidence="2" id="KW-0274">FAD</keyword>
<comment type="caution">
    <text evidence="6">The sequence shown here is derived from an EMBL/GenBank/DDBJ whole genome shotgun (WGS) entry which is preliminary data.</text>
</comment>
<dbReference type="AlphaFoldDB" id="A0A263CZN0"/>
<gene>
    <name evidence="6" type="ORF">CFN78_21375</name>
</gene>
<keyword evidence="7" id="KW-1185">Reference proteome</keyword>
<feature type="domain" description="FAD-binding" evidence="5">
    <location>
        <begin position="6"/>
        <end position="384"/>
    </location>
</feature>
<keyword evidence="1" id="KW-0285">Flavoprotein</keyword>
<dbReference type="Proteomes" id="UP000242444">
    <property type="component" value="Unassembled WGS sequence"/>
</dbReference>
<accession>A0A263CZN0</accession>